<organism evidence="1 2">
    <name type="scientific">Chlamydia trachomatis serovar A (strain A2497)</name>
    <dbReference type="NCBI Taxonomy" id="580047"/>
    <lineage>
        <taxon>Bacteria</taxon>
        <taxon>Pseudomonadati</taxon>
        <taxon>Chlamydiota</taxon>
        <taxon>Chlamydiia</taxon>
        <taxon>Chlamydiales</taxon>
        <taxon>Chlamydiaceae</taxon>
        <taxon>Chlamydia/Chlamydophila group</taxon>
        <taxon>Chlamydia</taxon>
    </lineage>
</organism>
<gene>
    <name evidence="1" type="ordered locus">CTO_0763</name>
</gene>
<reference evidence="1 2" key="1">
    <citation type="journal article" date="2011" name="J. Exp. Med.">
        <title>A live-attenuated chlamydial vaccine protects against trachoma in nonhuman primates.</title>
        <authorList>
            <person name="Kari L."/>
            <person name="Whitmire W.M."/>
            <person name="Olivares-Zavaleta N."/>
            <person name="Goheen M.M."/>
            <person name="Taylor L.D."/>
            <person name="Carlson J.H."/>
            <person name="Sturdevant G.L."/>
            <person name="Lu C."/>
            <person name="Bakios L.E."/>
            <person name="Randall L.B."/>
            <person name="Parnell M.J."/>
            <person name="Zhong G."/>
            <person name="Caldwell H.D."/>
        </authorList>
    </citation>
    <scope>NUCLEOTIDE SEQUENCE [LARGE SCALE GENOMIC DNA]</scope>
    <source>
        <strain evidence="1 2">A2497</strain>
    </source>
</reference>
<sequence length="181" mass="21180">MEILIPMHYEPYDEFEPDNELDHLICESDKTKPLDAYHDTGVYIEEDDRENGDLLIVLGKSILNGAIRQFYISDHNYAYTRGYYQGCWEGWFNIPPKKITTAEYDCDQLLQPDLLLTTNVEKLIHAPEDFPAQNANLDNIIICMTALNGEHRVQFLIGDNHRSFWIRHHDGESWSKWSTFI</sequence>
<evidence type="ECO:0000313" key="1">
    <source>
        <dbReference type="EMBL" id="AEP35590.1"/>
    </source>
</evidence>
<dbReference type="PATRIC" id="fig|580047.4.peg.778"/>
<evidence type="ECO:0000313" key="2">
    <source>
        <dbReference type="Proteomes" id="UP000009287"/>
    </source>
</evidence>
<name>G4NNP5_CHLT4</name>
<protein>
    <submittedName>
        <fullName evidence="1">Uncharacterized protein</fullName>
    </submittedName>
</protein>
<dbReference type="EMBL" id="CP002401">
    <property type="protein sequence ID" value="AEP35590.1"/>
    <property type="molecule type" value="Genomic_DNA"/>
</dbReference>
<dbReference type="KEGG" id="cra:CTO_0763"/>
<dbReference type="AlphaFoldDB" id="G4NNP5"/>
<dbReference type="Proteomes" id="UP000009287">
    <property type="component" value="Chromosome"/>
</dbReference>
<accession>G4NNP5</accession>
<proteinExistence type="predicted"/>